<evidence type="ECO:0000256" key="1">
    <source>
        <dbReference type="ARBA" id="ARBA00006174"/>
    </source>
</evidence>
<evidence type="ECO:0000313" key="7">
    <source>
        <dbReference type="Proteomes" id="UP000563601"/>
    </source>
</evidence>
<dbReference type="InterPro" id="IPR005656">
    <property type="entry name" value="MmgE_PrpD"/>
</dbReference>
<dbReference type="Gene3D" id="1.10.4100.10">
    <property type="entry name" value="2-methylcitrate dehydratase PrpD"/>
    <property type="match status" value="1"/>
</dbReference>
<feature type="domain" description="MmgE/PrpD C-terminal" evidence="3">
    <location>
        <begin position="265"/>
        <end position="427"/>
    </location>
</feature>
<reference evidence="4 7" key="2">
    <citation type="submission" date="2020-08" db="EMBL/GenBank/DDBJ databases">
        <title>Genomic Encyclopedia of Type Strains, Phase IV (KMG-IV): sequencing the most valuable type-strain genomes for metagenomic binning, comparative biology and taxonomic classification.</title>
        <authorList>
            <person name="Goeker M."/>
        </authorList>
    </citation>
    <scope>NUCLEOTIDE SEQUENCE [LARGE SCALE GENOMIC DNA]</scope>
    <source>
        <strain evidence="4 7">DSM 11525</strain>
    </source>
</reference>
<dbReference type="InterPro" id="IPR042188">
    <property type="entry name" value="MmgE/PrpD_sf_2"/>
</dbReference>
<name>A0A6P1TCH4_9GAMM</name>
<dbReference type="AlphaFoldDB" id="A0A6P1TCH4"/>
<dbReference type="Pfam" id="PF19305">
    <property type="entry name" value="MmgE_PrpD_C"/>
    <property type="match status" value="1"/>
</dbReference>
<accession>A0A6P1TCH4</accession>
<dbReference type="GO" id="GO:0016829">
    <property type="term" value="F:lyase activity"/>
    <property type="evidence" value="ECO:0007669"/>
    <property type="project" value="InterPro"/>
</dbReference>
<reference evidence="5 6" key="1">
    <citation type="submission" date="2020-01" db="EMBL/GenBank/DDBJ databases">
        <title>The possibility of degradation of plastic by Microbulbifer hydrolyticus IRE-31.</title>
        <authorList>
            <person name="Liu L."/>
        </authorList>
    </citation>
    <scope>NUCLEOTIDE SEQUENCE [LARGE SCALE GENOMIC DNA]</scope>
    <source>
        <strain evidence="5 6">IRE-31</strain>
    </source>
</reference>
<feature type="domain" description="MmgE/PrpD N-terminal" evidence="2">
    <location>
        <begin position="18"/>
        <end position="243"/>
    </location>
</feature>
<evidence type="ECO:0000313" key="5">
    <source>
        <dbReference type="EMBL" id="QHQ39353.1"/>
    </source>
</evidence>
<evidence type="ECO:0000313" key="4">
    <source>
        <dbReference type="EMBL" id="MBB5210129.1"/>
    </source>
</evidence>
<dbReference type="PANTHER" id="PTHR16943:SF8">
    <property type="entry name" value="2-METHYLCITRATE DEHYDRATASE"/>
    <property type="match status" value="1"/>
</dbReference>
<dbReference type="InterPro" id="IPR042183">
    <property type="entry name" value="MmgE/PrpD_sf_1"/>
</dbReference>
<dbReference type="InterPro" id="IPR045336">
    <property type="entry name" value="MmgE_PrpD_N"/>
</dbReference>
<dbReference type="InterPro" id="IPR036148">
    <property type="entry name" value="MmgE/PrpD_sf"/>
</dbReference>
<dbReference type="Pfam" id="PF03972">
    <property type="entry name" value="MmgE_PrpD_N"/>
    <property type="match status" value="1"/>
</dbReference>
<evidence type="ECO:0000313" key="6">
    <source>
        <dbReference type="Proteomes" id="UP000464675"/>
    </source>
</evidence>
<dbReference type="OrthoDB" id="9791416at2"/>
<keyword evidence="6" id="KW-1185">Reference proteome</keyword>
<dbReference type="EMBL" id="JACHHR010000001">
    <property type="protein sequence ID" value="MBB5210129.1"/>
    <property type="molecule type" value="Genomic_DNA"/>
</dbReference>
<evidence type="ECO:0000259" key="2">
    <source>
        <dbReference type="Pfam" id="PF03972"/>
    </source>
</evidence>
<evidence type="ECO:0000259" key="3">
    <source>
        <dbReference type="Pfam" id="PF19305"/>
    </source>
</evidence>
<dbReference type="EMBL" id="CP047491">
    <property type="protein sequence ID" value="QHQ39353.1"/>
    <property type="molecule type" value="Genomic_DNA"/>
</dbReference>
<comment type="similarity">
    <text evidence="1">Belongs to the PrpD family.</text>
</comment>
<dbReference type="Proteomes" id="UP000563601">
    <property type="component" value="Unassembled WGS sequence"/>
</dbReference>
<dbReference type="Gene3D" id="3.30.1330.120">
    <property type="entry name" value="2-methylcitrate dehydratase PrpD"/>
    <property type="match status" value="1"/>
</dbReference>
<dbReference type="SUPFAM" id="SSF103378">
    <property type="entry name" value="2-methylcitrate dehydratase PrpD"/>
    <property type="match status" value="1"/>
</dbReference>
<proteinExistence type="inferred from homology"/>
<organism evidence="4 7">
    <name type="scientific">Microbulbifer hydrolyticus</name>
    <dbReference type="NCBI Taxonomy" id="48074"/>
    <lineage>
        <taxon>Bacteria</taxon>
        <taxon>Pseudomonadati</taxon>
        <taxon>Pseudomonadota</taxon>
        <taxon>Gammaproteobacteria</taxon>
        <taxon>Cellvibrionales</taxon>
        <taxon>Microbulbiferaceae</taxon>
        <taxon>Microbulbifer</taxon>
    </lineage>
</organism>
<dbReference type="PANTHER" id="PTHR16943">
    <property type="entry name" value="2-METHYLCITRATE DEHYDRATASE-RELATED"/>
    <property type="match status" value="1"/>
</dbReference>
<sequence>MKLPPTLLQQLVPLLERNIDDATLARAQLHLLDWLGCAAYGSRSEVAAKLRHYLARWGGAGDCWNLCGRDSNWQDTLQYHGILGSIAEMDDLHRTSTLHPGPILIPAALVVADMVRATPRALLESIVVGYETMIRIGRALGRDHYALYHNTSSCGSFGAAAAAARLLGLDPEQTVWALANAGSRTGGFWQMRHEAVDTKPLHNASAAQAGVQAALLAASQLRGPASLLEGTQGFFAATSPQAKPLAVIDQAAGGWLIFQCSFKPWPACRHTHPAIDAVRALGDISVEDIRSLQIGSYADALLFCDRPRPQSPAEARFSVQHCVAVTLLYGKPDIADFEHEVVQRSEVAALREKVSLVLDDEHERAYPGHFGATALVTLNDGTQLNIVLRDAWGDPEWPMAEDDIVTKARTLLGAGGVHPTCAEDVIEIALNLIDQTDLGHLFAALRALGANSA</sequence>
<dbReference type="RefSeq" id="WP_161858675.1">
    <property type="nucleotide sequence ID" value="NZ_CP047491.1"/>
</dbReference>
<dbReference type="InterPro" id="IPR045337">
    <property type="entry name" value="MmgE_PrpD_C"/>
</dbReference>
<protein>
    <submittedName>
        <fullName evidence="4">2-methylcitrate dehydratase PrpD</fullName>
    </submittedName>
    <submittedName>
        <fullName evidence="5">MmgE/PrpD family protein</fullName>
    </submittedName>
</protein>
<dbReference type="Proteomes" id="UP000464675">
    <property type="component" value="Chromosome"/>
</dbReference>
<gene>
    <name evidence="5" type="ORF">GTQ55_10380</name>
    <name evidence="4" type="ORF">HNQ53_000317</name>
</gene>